<protein>
    <submittedName>
        <fullName evidence="2">Uncharacterized protein</fullName>
    </submittedName>
</protein>
<dbReference type="RefSeq" id="WP_249324246.1">
    <property type="nucleotide sequence ID" value="NZ_JACRTK010000004.1"/>
</dbReference>
<feature type="transmembrane region" description="Helical" evidence="1">
    <location>
        <begin position="46"/>
        <end position="65"/>
    </location>
</feature>
<comment type="caution">
    <text evidence="2">The sequence shown here is derived from an EMBL/GenBank/DDBJ whole genome shotgun (WGS) entry which is preliminary data.</text>
</comment>
<evidence type="ECO:0000313" key="2">
    <source>
        <dbReference type="EMBL" id="MBC8591379.1"/>
    </source>
</evidence>
<keyword evidence="1" id="KW-0812">Transmembrane</keyword>
<dbReference type="EMBL" id="JACRTK010000004">
    <property type="protein sequence ID" value="MBC8591379.1"/>
    <property type="molecule type" value="Genomic_DNA"/>
</dbReference>
<evidence type="ECO:0000313" key="3">
    <source>
        <dbReference type="Proteomes" id="UP000601522"/>
    </source>
</evidence>
<keyword evidence="1" id="KW-0472">Membrane</keyword>
<reference evidence="2 3" key="1">
    <citation type="submission" date="2020-08" db="EMBL/GenBank/DDBJ databases">
        <title>Genome public.</title>
        <authorList>
            <person name="Liu C."/>
            <person name="Sun Q."/>
        </authorList>
    </citation>
    <scope>NUCLEOTIDE SEQUENCE [LARGE SCALE GENOMIC DNA]</scope>
    <source>
        <strain evidence="2 3">NSJ-26</strain>
    </source>
</reference>
<sequence>MNIIESIIKKDIIYEEEIIKENARMDARDEREKLTKQKNTRNQNIILLRNLIIGIIFIIGMYFIIYKPLYDMIR</sequence>
<organism evidence="2 3">
    <name type="scientific">Wansuia hejianensis</name>
    <dbReference type="NCBI Taxonomy" id="2763667"/>
    <lineage>
        <taxon>Bacteria</taxon>
        <taxon>Bacillati</taxon>
        <taxon>Bacillota</taxon>
        <taxon>Clostridia</taxon>
        <taxon>Lachnospirales</taxon>
        <taxon>Lachnospiraceae</taxon>
        <taxon>Wansuia</taxon>
    </lineage>
</organism>
<proteinExistence type="predicted"/>
<dbReference type="Proteomes" id="UP000601522">
    <property type="component" value="Unassembled WGS sequence"/>
</dbReference>
<keyword evidence="3" id="KW-1185">Reference proteome</keyword>
<gene>
    <name evidence="2" type="ORF">H8689_09680</name>
</gene>
<accession>A0A926F3T7</accession>
<keyword evidence="1" id="KW-1133">Transmembrane helix</keyword>
<name>A0A926F3T7_9FIRM</name>
<evidence type="ECO:0000256" key="1">
    <source>
        <dbReference type="SAM" id="Phobius"/>
    </source>
</evidence>
<dbReference type="AlphaFoldDB" id="A0A926F3T7"/>